<evidence type="ECO:0000256" key="1">
    <source>
        <dbReference type="ARBA" id="ARBA00005051"/>
    </source>
</evidence>
<evidence type="ECO:0000256" key="2">
    <source>
        <dbReference type="ARBA" id="ARBA00013253"/>
    </source>
</evidence>
<dbReference type="UniPathway" id="UPA00077">
    <property type="reaction ID" value="UER00155"/>
</dbReference>
<keyword evidence="4" id="KW-0547">Nucleotide-binding</keyword>
<dbReference type="PANTHER" id="PTHR43071">
    <property type="entry name" value="2-AMINO-4-HYDROXY-6-HYDROXYMETHYLDIHYDROPTERIDINE PYROPHOSPHOKINASE"/>
    <property type="match status" value="1"/>
</dbReference>
<evidence type="ECO:0000256" key="6">
    <source>
        <dbReference type="ARBA" id="ARBA00022840"/>
    </source>
</evidence>
<comment type="caution">
    <text evidence="9">The sequence shown here is derived from an EMBL/GenBank/DDBJ whole genome shotgun (WGS) entry which is preliminary data.</text>
</comment>
<protein>
    <recommendedName>
        <fullName evidence="2">2-amino-4-hydroxy-6-hydroxymethyldihydropteridine diphosphokinase</fullName>
        <ecNumber evidence="2">2.7.6.3</ecNumber>
    </recommendedName>
</protein>
<evidence type="ECO:0000313" key="9">
    <source>
        <dbReference type="EMBL" id="HDQ99771.1"/>
    </source>
</evidence>
<evidence type="ECO:0000259" key="8">
    <source>
        <dbReference type="Pfam" id="PF01288"/>
    </source>
</evidence>
<sequence>MPLVYLGLGSNFGDRLAHLDRAVMRLGELGAVRRSSWYETVPVDMPSAPYFLNGVVRVDTSLDPLGLLEFCLVLEKHEGRTRGRALSPRPLDVDILLYGDEVIAEPGLRVPHPRMHERAFVLVPLAELVPDLVHPVVGQTVADLLSRVSTEGVERVEGQ</sequence>
<evidence type="ECO:0000256" key="4">
    <source>
        <dbReference type="ARBA" id="ARBA00022741"/>
    </source>
</evidence>
<dbReference type="Proteomes" id="UP000885672">
    <property type="component" value="Unassembled WGS sequence"/>
</dbReference>
<dbReference type="CDD" id="cd00483">
    <property type="entry name" value="HPPK"/>
    <property type="match status" value="1"/>
</dbReference>
<evidence type="ECO:0000256" key="7">
    <source>
        <dbReference type="ARBA" id="ARBA00022909"/>
    </source>
</evidence>
<dbReference type="InterPro" id="IPR000550">
    <property type="entry name" value="Hppk"/>
</dbReference>
<dbReference type="NCBIfam" id="TIGR01498">
    <property type="entry name" value="folK"/>
    <property type="match status" value="1"/>
</dbReference>
<accession>A0A7V0XFK0</accession>
<reference evidence="9" key="1">
    <citation type="journal article" date="2020" name="mSystems">
        <title>Genome- and Community-Level Interaction Insights into Carbon Utilization and Element Cycling Functions of Hydrothermarchaeota in Hydrothermal Sediment.</title>
        <authorList>
            <person name="Zhou Z."/>
            <person name="Liu Y."/>
            <person name="Xu W."/>
            <person name="Pan J."/>
            <person name="Luo Z.H."/>
            <person name="Li M."/>
        </authorList>
    </citation>
    <scope>NUCLEOTIDE SEQUENCE [LARGE SCALE GENOMIC DNA]</scope>
    <source>
        <strain evidence="9">SpSt-1182</strain>
    </source>
</reference>
<gene>
    <name evidence="9" type="primary">folK</name>
    <name evidence="9" type="ORF">ENN51_05765</name>
</gene>
<dbReference type="GO" id="GO:0046656">
    <property type="term" value="P:folic acid biosynthetic process"/>
    <property type="evidence" value="ECO:0007669"/>
    <property type="project" value="UniProtKB-KW"/>
</dbReference>
<proteinExistence type="predicted"/>
<keyword evidence="6" id="KW-0067">ATP-binding</keyword>
<dbReference type="Gene3D" id="3.30.70.560">
    <property type="entry name" value="7,8-Dihydro-6-hydroxymethylpterin-pyrophosphokinase HPPK"/>
    <property type="match status" value="1"/>
</dbReference>
<organism evidence="9">
    <name type="scientific">candidate division WOR-3 bacterium</name>
    <dbReference type="NCBI Taxonomy" id="2052148"/>
    <lineage>
        <taxon>Bacteria</taxon>
        <taxon>Bacteria division WOR-3</taxon>
    </lineage>
</organism>
<dbReference type="AlphaFoldDB" id="A0A7V0XFK0"/>
<dbReference type="GO" id="GO:0005524">
    <property type="term" value="F:ATP binding"/>
    <property type="evidence" value="ECO:0007669"/>
    <property type="project" value="UniProtKB-KW"/>
</dbReference>
<dbReference type="PANTHER" id="PTHR43071:SF1">
    <property type="entry name" value="2-AMINO-4-HYDROXY-6-HYDROXYMETHYLDIHYDROPTERIDINE PYROPHOSPHOKINASE"/>
    <property type="match status" value="1"/>
</dbReference>
<keyword evidence="3 9" id="KW-0808">Transferase</keyword>
<feature type="domain" description="7,8-dihydro-6-hydroxymethylpterin-pyrophosphokinase" evidence="8">
    <location>
        <begin position="5"/>
        <end position="130"/>
    </location>
</feature>
<dbReference type="GO" id="GO:0016301">
    <property type="term" value="F:kinase activity"/>
    <property type="evidence" value="ECO:0007669"/>
    <property type="project" value="UniProtKB-KW"/>
</dbReference>
<dbReference type="EC" id="2.7.6.3" evidence="2"/>
<dbReference type="EMBL" id="DSBX01000215">
    <property type="protein sequence ID" value="HDQ99771.1"/>
    <property type="molecule type" value="Genomic_DNA"/>
</dbReference>
<dbReference type="GO" id="GO:0003848">
    <property type="term" value="F:2-amino-4-hydroxy-6-hydroxymethyldihydropteridine diphosphokinase activity"/>
    <property type="evidence" value="ECO:0007669"/>
    <property type="project" value="UniProtKB-EC"/>
</dbReference>
<keyword evidence="5" id="KW-0418">Kinase</keyword>
<dbReference type="GO" id="GO:0046654">
    <property type="term" value="P:tetrahydrofolate biosynthetic process"/>
    <property type="evidence" value="ECO:0007669"/>
    <property type="project" value="UniProtKB-UniPathway"/>
</dbReference>
<keyword evidence="7" id="KW-0289">Folate biosynthesis</keyword>
<evidence type="ECO:0000256" key="3">
    <source>
        <dbReference type="ARBA" id="ARBA00022679"/>
    </source>
</evidence>
<dbReference type="InterPro" id="IPR035907">
    <property type="entry name" value="Hppk_sf"/>
</dbReference>
<name>A0A7V0XFK0_UNCW3</name>
<dbReference type="SUPFAM" id="SSF55083">
    <property type="entry name" value="6-hydroxymethyl-7,8-dihydropterin pyrophosphokinase, HPPK"/>
    <property type="match status" value="1"/>
</dbReference>
<comment type="pathway">
    <text evidence="1">Cofactor biosynthesis; tetrahydrofolate biosynthesis; 2-amino-4-hydroxy-6-hydroxymethyl-7,8-dihydropteridine diphosphate from 7,8-dihydroneopterin triphosphate: step 4/4.</text>
</comment>
<evidence type="ECO:0000256" key="5">
    <source>
        <dbReference type="ARBA" id="ARBA00022777"/>
    </source>
</evidence>
<dbReference type="Pfam" id="PF01288">
    <property type="entry name" value="HPPK"/>
    <property type="match status" value="1"/>
</dbReference>